<evidence type="ECO:0000313" key="2">
    <source>
        <dbReference type="Proteomes" id="UP000201083"/>
    </source>
</evidence>
<dbReference type="OrthoDB" id="37155at10239"/>
<dbReference type="Proteomes" id="UP000201083">
    <property type="component" value="Segment"/>
</dbReference>
<name>A0A0K2FNL1_9CAUD</name>
<keyword evidence="2" id="KW-1185">Reference proteome</keyword>
<dbReference type="EMBL" id="KT281791">
    <property type="protein sequence ID" value="ALA48485.1"/>
    <property type="molecule type" value="Genomic_DNA"/>
</dbReference>
<proteinExistence type="predicted"/>
<organism evidence="1 2">
    <name type="scientific">Mycobacterium phage Lolly9</name>
    <dbReference type="NCBI Taxonomy" id="1698711"/>
    <lineage>
        <taxon>Viruses</taxon>
        <taxon>Duplodnaviria</taxon>
        <taxon>Heunggongvirae</taxon>
        <taxon>Uroviricota</taxon>
        <taxon>Caudoviricetes</taxon>
        <taxon>Vilmaviridae</taxon>
        <taxon>Lclasvirinae</taxon>
        <taxon>Lumosvirus</taxon>
        <taxon>Lumosvirus lolly9</taxon>
    </lineage>
</organism>
<accession>A0A0K2FNL1</accession>
<dbReference type="GeneID" id="26629429"/>
<dbReference type="KEGG" id="vg:26629429"/>
<dbReference type="RefSeq" id="YP_009202454.1">
    <property type="nucleotide sequence ID" value="NC_028843.1"/>
</dbReference>
<reference evidence="1 2" key="1">
    <citation type="submission" date="2015-07" db="EMBL/GenBank/DDBJ databases">
        <authorList>
            <person name="Ntshalintshall L."/>
            <person name="Reedoy K."/>
            <person name="Ramruthan J."/>
            <person name="Borthwick M."/>
            <person name="Moodley O.R."/>
            <person name="Larsen M.H."/>
            <person name="Russell D.H."/>
            <person name="Bowman C.A."/>
            <person name="Pope W.A."/>
            <person name="Mavrich T.H."/>
            <person name="Guerrero C.N."/>
            <person name="Jacobs-Sera D.A."/>
            <person name="Hendrix R.W."/>
            <person name="Hatfull G.F."/>
        </authorList>
    </citation>
    <scope>NUCLEOTIDE SEQUENCE [LARGE SCALE GENOMIC DNA]</scope>
</reference>
<gene>
    <name evidence="1" type="primary">68</name>
    <name evidence="1" type="ORF">LOLLY9_68</name>
</gene>
<sequence length="99" mass="10755">MGGIAYPRRDDLVRYEKFDGSLESVQRIVNLTKTELTISFKQRPNFLEGDKLTISSIPFSGGAIQLGDFVTVSNAGQVSVFPGDVFHAKFDISKIAGGS</sequence>
<protein>
    <submittedName>
        <fullName evidence="1">Uncharacterized protein</fullName>
    </submittedName>
</protein>
<evidence type="ECO:0000313" key="1">
    <source>
        <dbReference type="EMBL" id="ALA48485.1"/>
    </source>
</evidence>